<dbReference type="InterPro" id="IPR005094">
    <property type="entry name" value="Endonuclease_MobA/VirD2"/>
</dbReference>
<protein>
    <submittedName>
        <fullName evidence="4">Relaxase/mobilization nuclease family protein</fullName>
    </submittedName>
</protein>
<feature type="region of interest" description="Disordered" evidence="1">
    <location>
        <begin position="537"/>
        <end position="582"/>
    </location>
</feature>
<reference evidence="4" key="1">
    <citation type="submission" date="2016-04" db="EMBL/GenBank/DDBJ databases">
        <authorList>
            <person name="Evans L.H."/>
            <person name="Alamgir A."/>
            <person name="Owens N."/>
            <person name="Weber N.D."/>
            <person name="Virtaneva K."/>
            <person name="Barbian K."/>
            <person name="Babar A."/>
            <person name="Rosenke K."/>
        </authorList>
    </citation>
    <scope>NUCLEOTIDE SEQUENCE</scope>
    <source>
        <strain evidence="4">86</strain>
    </source>
</reference>
<evidence type="ECO:0000259" key="2">
    <source>
        <dbReference type="Pfam" id="PF03432"/>
    </source>
</evidence>
<feature type="compositionally biased region" description="Basic and acidic residues" evidence="1">
    <location>
        <begin position="561"/>
        <end position="575"/>
    </location>
</feature>
<evidence type="ECO:0000259" key="3">
    <source>
        <dbReference type="Pfam" id="PF22863"/>
    </source>
</evidence>
<accession>A0A212J1U1</accession>
<feature type="compositionally biased region" description="Basic and acidic residues" evidence="1">
    <location>
        <begin position="537"/>
        <end position="546"/>
    </location>
</feature>
<feature type="domain" description="TraI-like middle" evidence="3">
    <location>
        <begin position="171"/>
        <end position="261"/>
    </location>
</feature>
<dbReference type="InterPro" id="IPR054462">
    <property type="entry name" value="TraI_M"/>
</dbReference>
<sequence length="582" mass="66241">MISRHISIAPEHDNYARLARYIAGEEKGRAPSIMWCVGGMGSDDYRETIREATDVQRMHTRSEKSKSYHLIVSFRPEDEHLLTPKILREIERRFADCLGLADHQRHCAVHTDTENMHLHVAYNLIHPERYTRHEPFGDFDKRDALCRALEKEYGLRIDNGKDRDRPGRANEKACAVEKHQGKQSFASYVEEHKPAIMGGLKAAETWQDAHRLLKQYGLALRAKANGFALVNIHANHGLKASALDRSISKGNLVKRFGEFEQPDPDLAPPELARYSGKPIQRSPACEALRAECDRYIEARIEGLEALKARQKEDIEAIRAKWAAKQDQVAALSIHKRNRRSLAQFARQKEKEEIAAVRLSHYTERDQYHADNPYLDWPQFLIQQAELGNRAALGVLRAREEHFGPDANTPAPIHENDRSVIPYREMLELRADYAGKNMTVVADTDLARHNRNRLKAYLRMDEVIKELRLKIPDKELMDPARRVTKKGTVIFELAGGGVVRDAGQEINFSPLDETAVKLAQAYARKKWGTRTISDRGRIVFDSREPEKSTPLPGPDFPGSGHSPDDGRPATLPEEKRRNKGLSR</sequence>
<dbReference type="InterPro" id="IPR049751">
    <property type="entry name" value="TraI/MobA_relaxases"/>
</dbReference>
<feature type="domain" description="MobA/VirD2-like nuclease" evidence="2">
    <location>
        <begin position="34"/>
        <end position="155"/>
    </location>
</feature>
<evidence type="ECO:0000313" key="4">
    <source>
        <dbReference type="EMBL" id="SBV93165.1"/>
    </source>
</evidence>
<dbReference type="EMBL" id="FLUQ01000001">
    <property type="protein sequence ID" value="SBV93165.1"/>
    <property type="molecule type" value="Genomic_DNA"/>
</dbReference>
<dbReference type="NCBIfam" id="NF041893">
    <property type="entry name" value="TraI_MobP_relax"/>
    <property type="match status" value="1"/>
</dbReference>
<name>A0A212J1U1_9DELT</name>
<dbReference type="Pfam" id="PF03432">
    <property type="entry name" value="Relaxase"/>
    <property type="match status" value="1"/>
</dbReference>
<gene>
    <name evidence="4" type="ORF">KL86DPRO_10486</name>
</gene>
<proteinExistence type="predicted"/>
<dbReference type="AlphaFoldDB" id="A0A212J1U1"/>
<organism evidence="4">
    <name type="scientific">uncultured delta proteobacterium</name>
    <dbReference type="NCBI Taxonomy" id="34034"/>
    <lineage>
        <taxon>Bacteria</taxon>
        <taxon>Deltaproteobacteria</taxon>
        <taxon>environmental samples</taxon>
    </lineage>
</organism>
<dbReference type="Pfam" id="PF22863">
    <property type="entry name" value="TraI_middle"/>
    <property type="match status" value="1"/>
</dbReference>
<evidence type="ECO:0000256" key="1">
    <source>
        <dbReference type="SAM" id="MobiDB-lite"/>
    </source>
</evidence>